<protein>
    <submittedName>
        <fullName evidence="1">Uncharacterized protein</fullName>
    </submittedName>
</protein>
<proteinExistence type="predicted"/>
<gene>
    <name evidence="1" type="ORF">BU26DRAFT_206403</name>
</gene>
<dbReference type="AlphaFoldDB" id="A0A6A6HSI2"/>
<dbReference type="Proteomes" id="UP000800094">
    <property type="component" value="Unassembled WGS sequence"/>
</dbReference>
<accession>A0A6A6HSI2</accession>
<dbReference type="GeneID" id="54573927"/>
<reference evidence="1" key="1">
    <citation type="journal article" date="2020" name="Stud. Mycol.">
        <title>101 Dothideomycetes genomes: a test case for predicting lifestyles and emergence of pathogens.</title>
        <authorList>
            <person name="Haridas S."/>
            <person name="Albert R."/>
            <person name="Binder M."/>
            <person name="Bloem J."/>
            <person name="Labutti K."/>
            <person name="Salamov A."/>
            <person name="Andreopoulos B."/>
            <person name="Baker S."/>
            <person name="Barry K."/>
            <person name="Bills G."/>
            <person name="Bluhm B."/>
            <person name="Cannon C."/>
            <person name="Castanera R."/>
            <person name="Culley D."/>
            <person name="Daum C."/>
            <person name="Ezra D."/>
            <person name="Gonzalez J."/>
            <person name="Henrissat B."/>
            <person name="Kuo A."/>
            <person name="Liang C."/>
            <person name="Lipzen A."/>
            <person name="Lutzoni F."/>
            <person name="Magnuson J."/>
            <person name="Mondo S."/>
            <person name="Nolan M."/>
            <person name="Ohm R."/>
            <person name="Pangilinan J."/>
            <person name="Park H.-J."/>
            <person name="Ramirez L."/>
            <person name="Alfaro M."/>
            <person name="Sun H."/>
            <person name="Tritt A."/>
            <person name="Yoshinaga Y."/>
            <person name="Zwiers L.-H."/>
            <person name="Turgeon B."/>
            <person name="Goodwin S."/>
            <person name="Spatafora J."/>
            <person name="Crous P."/>
            <person name="Grigoriev I."/>
        </authorList>
    </citation>
    <scope>NUCLEOTIDE SEQUENCE</scope>
    <source>
        <strain evidence="1">CBS 122368</strain>
    </source>
</reference>
<name>A0A6A6HSI2_9PLEO</name>
<dbReference type="RefSeq" id="XP_033675487.1">
    <property type="nucleotide sequence ID" value="XM_033820597.1"/>
</dbReference>
<keyword evidence="2" id="KW-1185">Reference proteome</keyword>
<sequence length="156" mass="16867">MPISLPSIAYLAWRLVGHCTCGAGWRSPGSHSHAAGRWRAARRPPSNASAPRHCHSPLLTVPLPAPQHRYCCRAFIDAVHTCMHDARCDNGSEVAERALKRRAFYISLGDALGDAVSGTQDSPSIAPNTSSTAAFRLTIAALRFLLRPNRATDAAW</sequence>
<evidence type="ECO:0000313" key="2">
    <source>
        <dbReference type="Proteomes" id="UP000800094"/>
    </source>
</evidence>
<evidence type="ECO:0000313" key="1">
    <source>
        <dbReference type="EMBL" id="KAF2240483.1"/>
    </source>
</evidence>
<organism evidence="1 2">
    <name type="scientific">Trematosphaeria pertusa</name>
    <dbReference type="NCBI Taxonomy" id="390896"/>
    <lineage>
        <taxon>Eukaryota</taxon>
        <taxon>Fungi</taxon>
        <taxon>Dikarya</taxon>
        <taxon>Ascomycota</taxon>
        <taxon>Pezizomycotina</taxon>
        <taxon>Dothideomycetes</taxon>
        <taxon>Pleosporomycetidae</taxon>
        <taxon>Pleosporales</taxon>
        <taxon>Massarineae</taxon>
        <taxon>Trematosphaeriaceae</taxon>
        <taxon>Trematosphaeria</taxon>
    </lineage>
</organism>
<dbReference type="EMBL" id="ML987217">
    <property type="protein sequence ID" value="KAF2240483.1"/>
    <property type="molecule type" value="Genomic_DNA"/>
</dbReference>